<name>A0ACB6R6N9_9PLEO</name>
<dbReference type="Proteomes" id="UP000799755">
    <property type="component" value="Unassembled WGS sequence"/>
</dbReference>
<evidence type="ECO:0000313" key="1">
    <source>
        <dbReference type="EMBL" id="KAF2474963.1"/>
    </source>
</evidence>
<gene>
    <name evidence="1" type="ORF">BDR25DRAFT_351446</name>
</gene>
<accession>A0ACB6R6N9</accession>
<keyword evidence="2" id="KW-1185">Reference proteome</keyword>
<comment type="caution">
    <text evidence="1">The sequence shown here is derived from an EMBL/GenBank/DDBJ whole genome shotgun (WGS) entry which is preliminary data.</text>
</comment>
<dbReference type="EMBL" id="MU003497">
    <property type="protein sequence ID" value="KAF2474963.1"/>
    <property type="molecule type" value="Genomic_DNA"/>
</dbReference>
<proteinExistence type="predicted"/>
<reference evidence="1" key="1">
    <citation type="journal article" date="2020" name="Stud. Mycol.">
        <title>101 Dothideomycetes genomes: a test case for predicting lifestyles and emergence of pathogens.</title>
        <authorList>
            <person name="Haridas S."/>
            <person name="Albert R."/>
            <person name="Binder M."/>
            <person name="Bloem J."/>
            <person name="Labutti K."/>
            <person name="Salamov A."/>
            <person name="Andreopoulos B."/>
            <person name="Baker S."/>
            <person name="Barry K."/>
            <person name="Bills G."/>
            <person name="Bluhm B."/>
            <person name="Cannon C."/>
            <person name="Castanera R."/>
            <person name="Culley D."/>
            <person name="Daum C."/>
            <person name="Ezra D."/>
            <person name="Gonzalez J."/>
            <person name="Henrissat B."/>
            <person name="Kuo A."/>
            <person name="Liang C."/>
            <person name="Lipzen A."/>
            <person name="Lutzoni F."/>
            <person name="Magnuson J."/>
            <person name="Mondo S."/>
            <person name="Nolan M."/>
            <person name="Ohm R."/>
            <person name="Pangilinan J."/>
            <person name="Park H.-J."/>
            <person name="Ramirez L."/>
            <person name="Alfaro M."/>
            <person name="Sun H."/>
            <person name="Tritt A."/>
            <person name="Yoshinaga Y."/>
            <person name="Zwiers L.-H."/>
            <person name="Turgeon B."/>
            <person name="Goodwin S."/>
            <person name="Spatafora J."/>
            <person name="Crous P."/>
            <person name="Grigoriev I."/>
        </authorList>
    </citation>
    <scope>NUCLEOTIDE SEQUENCE</scope>
    <source>
        <strain evidence="1">ATCC 200398</strain>
    </source>
</reference>
<evidence type="ECO:0000313" key="2">
    <source>
        <dbReference type="Proteomes" id="UP000799755"/>
    </source>
</evidence>
<protein>
    <submittedName>
        <fullName evidence="1">Uncharacterized protein</fullName>
    </submittedName>
</protein>
<sequence length="194" mass="21906">MSIPNGMRHSCSTMNRTISGTSTADDLWWSRYTHLLHEGCIDLHSSTKGPNVKNVGENQKSLPQANLPSSINRAPKTFLYQHLHIPTLIATNLIIRCSIFKRGEIRNPRKDGIKVAPSIIQPIRNINEFLERTNKKKRQDFILQVEAEWNYRENAVSVALHCYTSAVNIPQTPAGATICTQRLPSWGKFAFTPV</sequence>
<organism evidence="1 2">
    <name type="scientific">Lindgomyces ingoldianus</name>
    <dbReference type="NCBI Taxonomy" id="673940"/>
    <lineage>
        <taxon>Eukaryota</taxon>
        <taxon>Fungi</taxon>
        <taxon>Dikarya</taxon>
        <taxon>Ascomycota</taxon>
        <taxon>Pezizomycotina</taxon>
        <taxon>Dothideomycetes</taxon>
        <taxon>Pleosporomycetidae</taxon>
        <taxon>Pleosporales</taxon>
        <taxon>Lindgomycetaceae</taxon>
        <taxon>Lindgomyces</taxon>
    </lineage>
</organism>